<organism evidence="1 2">
    <name type="scientific">Arenicella xantha</name>
    <dbReference type="NCBI Taxonomy" id="644221"/>
    <lineage>
        <taxon>Bacteria</taxon>
        <taxon>Pseudomonadati</taxon>
        <taxon>Pseudomonadota</taxon>
        <taxon>Gammaproteobacteria</taxon>
        <taxon>Arenicellales</taxon>
        <taxon>Arenicellaceae</taxon>
        <taxon>Arenicella</taxon>
    </lineage>
</organism>
<sequence>MEAQISIYIEKRSEHREFFKKLASVLEGVTIGGCGIGELKGLEVNCSDSGSSAVDHFISKNPNISDDFSFEGYIEDEEVLGAVFIGGNASQLILLDLLKLFKNCGVLTIRAFLKQDEAEIISAIKAGELIFRHFPTEVDRDFVDWWQRENSILKAKLSESLGIEDLNHDSFSEDEYDDEYEVQRPTADEVEKQIDEMVSNSAQICPRLYGTWELDVKLTLTEFLNTADERWQNSSNADRQFWKGCKDNMIEWASESIRSKSIDHTLKITQDGISHYTDYKYVIDSIDANEVKLRTLKYSLLELKQDDWIVTFIQDSLIKLVTGNGKKSTVKFFSKSAWL</sequence>
<dbReference type="InParanoid" id="A0A395JHC0"/>
<accession>A0A395JHC0</accession>
<keyword evidence="2" id="KW-1185">Reference proteome</keyword>
<dbReference type="EMBL" id="QNRT01000004">
    <property type="protein sequence ID" value="RBP49357.1"/>
    <property type="molecule type" value="Genomic_DNA"/>
</dbReference>
<evidence type="ECO:0000313" key="2">
    <source>
        <dbReference type="Proteomes" id="UP000253083"/>
    </source>
</evidence>
<name>A0A395JHC0_9GAMM</name>
<comment type="caution">
    <text evidence="1">The sequence shown here is derived from an EMBL/GenBank/DDBJ whole genome shotgun (WGS) entry which is preliminary data.</text>
</comment>
<proteinExistence type="predicted"/>
<dbReference type="RefSeq" id="WP_113955216.1">
    <property type="nucleotide sequence ID" value="NZ_QNRT01000004.1"/>
</dbReference>
<reference evidence="1 2" key="1">
    <citation type="submission" date="2018-06" db="EMBL/GenBank/DDBJ databases">
        <title>Genomic Encyclopedia of Type Strains, Phase IV (KMG-IV): sequencing the most valuable type-strain genomes for metagenomic binning, comparative biology and taxonomic classification.</title>
        <authorList>
            <person name="Goeker M."/>
        </authorList>
    </citation>
    <scope>NUCLEOTIDE SEQUENCE [LARGE SCALE GENOMIC DNA]</scope>
    <source>
        <strain evidence="1 2">DSM 24032</strain>
    </source>
</reference>
<gene>
    <name evidence="1" type="ORF">DFR28_104288</name>
</gene>
<evidence type="ECO:0000313" key="1">
    <source>
        <dbReference type="EMBL" id="RBP49357.1"/>
    </source>
</evidence>
<dbReference type="AlphaFoldDB" id="A0A395JHC0"/>
<dbReference type="Proteomes" id="UP000253083">
    <property type="component" value="Unassembled WGS sequence"/>
</dbReference>
<protein>
    <submittedName>
        <fullName evidence="1">Uncharacterized protein</fullName>
    </submittedName>
</protein>